<reference evidence="1 2" key="1">
    <citation type="journal article" date="2016" name="Nat. Commun.">
        <title>Thousands of microbial genomes shed light on interconnected biogeochemical processes in an aquifer system.</title>
        <authorList>
            <person name="Anantharaman K."/>
            <person name="Brown C.T."/>
            <person name="Hug L.A."/>
            <person name="Sharon I."/>
            <person name="Castelle C.J."/>
            <person name="Probst A.J."/>
            <person name="Thomas B.C."/>
            <person name="Singh A."/>
            <person name="Wilkins M.J."/>
            <person name="Karaoz U."/>
            <person name="Brodie E.L."/>
            <person name="Williams K.H."/>
            <person name="Hubbard S.S."/>
            <person name="Banfield J.F."/>
        </authorList>
    </citation>
    <scope>NUCLEOTIDE SEQUENCE [LARGE SCALE GENOMIC DNA]</scope>
</reference>
<dbReference type="Proteomes" id="UP000178977">
    <property type="component" value="Unassembled WGS sequence"/>
</dbReference>
<sequence>MAREEYFVLVHGHLCGISCPGDGKCASQESFLAKISEVAEGDPAALFDRQENEGVRDAHVLRTGAKTLFEASSLRQDCVGNNGLIRVITRSEWETRRQVPGETIPIGMAPLGMTHLVSPQACP</sequence>
<dbReference type="AlphaFoldDB" id="A0A1G2LGC2"/>
<proteinExistence type="predicted"/>
<evidence type="ECO:0000313" key="2">
    <source>
        <dbReference type="Proteomes" id="UP000178977"/>
    </source>
</evidence>
<accession>A0A1G2LGC2</accession>
<evidence type="ECO:0000313" key="1">
    <source>
        <dbReference type="EMBL" id="OHA09869.1"/>
    </source>
</evidence>
<name>A0A1G2LGC2_9BACT</name>
<gene>
    <name evidence="1" type="ORF">A3A44_02825</name>
</gene>
<organism evidence="1 2">
    <name type="scientific">Candidatus Sungbacteria bacterium RIFCSPLOWO2_01_FULL_60_25</name>
    <dbReference type="NCBI Taxonomy" id="1802281"/>
    <lineage>
        <taxon>Bacteria</taxon>
        <taxon>Candidatus Sungiibacteriota</taxon>
    </lineage>
</organism>
<dbReference type="EMBL" id="MHQT01000011">
    <property type="protein sequence ID" value="OHA09869.1"/>
    <property type="molecule type" value="Genomic_DNA"/>
</dbReference>
<protein>
    <submittedName>
        <fullName evidence="1">Uncharacterized protein</fullName>
    </submittedName>
</protein>
<comment type="caution">
    <text evidence="1">The sequence shown here is derived from an EMBL/GenBank/DDBJ whole genome shotgun (WGS) entry which is preliminary data.</text>
</comment>